<dbReference type="Proteomes" id="UP001309876">
    <property type="component" value="Unassembled WGS sequence"/>
</dbReference>
<dbReference type="EMBL" id="JAVRRJ010000006">
    <property type="protein sequence ID" value="KAK5083861.1"/>
    <property type="molecule type" value="Genomic_DNA"/>
</dbReference>
<name>A0AAN7SXE1_9EURO</name>
<comment type="caution">
    <text evidence="1">The sequence shown here is derived from an EMBL/GenBank/DDBJ whole genome shotgun (WGS) entry which is preliminary data.</text>
</comment>
<proteinExistence type="predicted"/>
<organism evidence="1 2">
    <name type="scientific">Lithohypha guttulata</name>
    <dbReference type="NCBI Taxonomy" id="1690604"/>
    <lineage>
        <taxon>Eukaryota</taxon>
        <taxon>Fungi</taxon>
        <taxon>Dikarya</taxon>
        <taxon>Ascomycota</taxon>
        <taxon>Pezizomycotina</taxon>
        <taxon>Eurotiomycetes</taxon>
        <taxon>Chaetothyriomycetidae</taxon>
        <taxon>Chaetothyriales</taxon>
        <taxon>Trichomeriaceae</taxon>
        <taxon>Lithohypha</taxon>
    </lineage>
</organism>
<sequence>MTTGNIFKCRIHKTRRIYSARTLPFKKHIDTSAAPLALSNLLVSRTDSTSYADVMTKIKKSTSIATKTTIRRRPPDIMSMLKKPPKNLPENSSYKRRLVQVLSLDQKIQPAAHDQLQANLRQLKSQTHSSHGPENKVHYLQERLAHEITSNDI</sequence>
<protein>
    <submittedName>
        <fullName evidence="1">Uncharacterized protein</fullName>
    </submittedName>
</protein>
<accession>A0AAN7SXE1</accession>
<evidence type="ECO:0000313" key="2">
    <source>
        <dbReference type="Proteomes" id="UP001309876"/>
    </source>
</evidence>
<gene>
    <name evidence="1" type="ORF">LTR05_006368</name>
</gene>
<evidence type="ECO:0000313" key="1">
    <source>
        <dbReference type="EMBL" id="KAK5083861.1"/>
    </source>
</evidence>
<keyword evidence="2" id="KW-1185">Reference proteome</keyword>
<dbReference type="AlphaFoldDB" id="A0AAN7SXE1"/>
<reference evidence="1 2" key="1">
    <citation type="submission" date="2023-08" db="EMBL/GenBank/DDBJ databases">
        <title>Black Yeasts Isolated from many extreme environments.</title>
        <authorList>
            <person name="Coleine C."/>
            <person name="Stajich J.E."/>
            <person name="Selbmann L."/>
        </authorList>
    </citation>
    <scope>NUCLEOTIDE SEQUENCE [LARGE SCALE GENOMIC DNA]</scope>
    <source>
        <strain evidence="1 2">CCFEE 5910</strain>
    </source>
</reference>